<dbReference type="Pfam" id="PF05235">
    <property type="entry name" value="CHAD"/>
    <property type="match status" value="1"/>
</dbReference>
<sequence>MDLNDYNMAYAFEQEQSIVQNVNRILEEEITKALDLLEKPDQVTPETIHTIRKRIKKIRALLRLVRRELKEKDFKRQNSFYRSIGHQLSPLRDATVMIKTLEKLRQAQPSIMSTRVFNGFRSTLVKQQDRTTRDFFEDSIQITQVTNAFQQSSQRVEGLPKHRNGFRIIAPNLEEIYRKARKALQIAVQQPSIDHLHELRKEVKTLWYHTRLLQPIWPSLFKAYEHEFDRLGELLGDDHDLGVLAQLIESDPLLLPGKPKKEAVLKGIQEQRYQLQEQIYPLANRLLAEKPSAFVRRFQLHWKLWHKEASQKIGK</sequence>
<evidence type="ECO:0000313" key="2">
    <source>
        <dbReference type="EMBL" id="MCK8494743.1"/>
    </source>
</evidence>
<dbReference type="InterPro" id="IPR007899">
    <property type="entry name" value="CHAD_dom"/>
</dbReference>
<dbReference type="Gene3D" id="1.40.20.10">
    <property type="entry name" value="CHAD domain"/>
    <property type="match status" value="1"/>
</dbReference>
<accession>A0ABT0HRD9</accession>
<proteinExistence type="predicted"/>
<evidence type="ECO:0000313" key="3">
    <source>
        <dbReference type="Proteomes" id="UP001202180"/>
    </source>
</evidence>
<dbReference type="PANTHER" id="PTHR39339">
    <property type="entry name" value="SLR1444 PROTEIN"/>
    <property type="match status" value="1"/>
</dbReference>
<feature type="domain" description="CHAD" evidence="1">
    <location>
        <begin position="15"/>
        <end position="292"/>
    </location>
</feature>
<evidence type="ECO:0000259" key="1">
    <source>
        <dbReference type="PROSITE" id="PS51708"/>
    </source>
</evidence>
<organism evidence="2 3">
    <name type="scientific">Spirosoma liriopis</name>
    <dbReference type="NCBI Taxonomy" id="2937440"/>
    <lineage>
        <taxon>Bacteria</taxon>
        <taxon>Pseudomonadati</taxon>
        <taxon>Bacteroidota</taxon>
        <taxon>Cytophagia</taxon>
        <taxon>Cytophagales</taxon>
        <taxon>Cytophagaceae</taxon>
        <taxon>Spirosoma</taxon>
    </lineage>
</organism>
<comment type="caution">
    <text evidence="2">The sequence shown here is derived from an EMBL/GenBank/DDBJ whole genome shotgun (WGS) entry which is preliminary data.</text>
</comment>
<dbReference type="SMART" id="SM00880">
    <property type="entry name" value="CHAD"/>
    <property type="match status" value="1"/>
</dbReference>
<gene>
    <name evidence="2" type="ORF">M0L20_22940</name>
</gene>
<dbReference type="EMBL" id="JALPRF010000004">
    <property type="protein sequence ID" value="MCK8494743.1"/>
    <property type="molecule type" value="Genomic_DNA"/>
</dbReference>
<protein>
    <submittedName>
        <fullName evidence="2">CHAD domain-containing protein</fullName>
    </submittedName>
</protein>
<dbReference type="PROSITE" id="PS51708">
    <property type="entry name" value="CHAD"/>
    <property type="match status" value="1"/>
</dbReference>
<keyword evidence="3" id="KW-1185">Reference proteome</keyword>
<dbReference type="Proteomes" id="UP001202180">
    <property type="component" value="Unassembled WGS sequence"/>
</dbReference>
<name>A0ABT0HRD9_9BACT</name>
<dbReference type="PANTHER" id="PTHR39339:SF1">
    <property type="entry name" value="CHAD DOMAIN-CONTAINING PROTEIN"/>
    <property type="match status" value="1"/>
</dbReference>
<dbReference type="InterPro" id="IPR038186">
    <property type="entry name" value="CHAD_dom_sf"/>
</dbReference>
<reference evidence="2 3" key="1">
    <citation type="submission" date="2022-04" db="EMBL/GenBank/DDBJ databases">
        <title>Spirosoma sp. strain RP8 genome sequencing and assembly.</title>
        <authorList>
            <person name="Jung Y."/>
        </authorList>
    </citation>
    <scope>NUCLEOTIDE SEQUENCE [LARGE SCALE GENOMIC DNA]</scope>
    <source>
        <strain evidence="2 3">RP8</strain>
    </source>
</reference>